<dbReference type="GO" id="GO:0004521">
    <property type="term" value="F:RNA endonuclease activity"/>
    <property type="evidence" value="ECO:0000318"/>
    <property type="project" value="GO_Central"/>
</dbReference>
<keyword evidence="5 6" id="KW-0472">Membrane</keyword>
<dbReference type="EMBL" id="KQ971363">
    <property type="protein sequence ID" value="EFA09039.1"/>
    <property type="molecule type" value="Genomic_DNA"/>
</dbReference>
<dbReference type="GO" id="GO:0016020">
    <property type="term" value="C:membrane"/>
    <property type="evidence" value="ECO:0007669"/>
    <property type="project" value="UniProtKB-SubCell"/>
</dbReference>
<proteinExistence type="inferred from homology"/>
<dbReference type="HOGENOM" id="CLU_140554_2_1_1"/>
<dbReference type="AlphaFoldDB" id="D6WZ17"/>
<evidence type="ECO:0000256" key="3">
    <source>
        <dbReference type="ARBA" id="ARBA00022692"/>
    </source>
</evidence>
<dbReference type="PANTHER" id="PTHR31733">
    <property type="entry name" value="RIBONUCLEASE KAPPA"/>
    <property type="match status" value="1"/>
</dbReference>
<name>D6WZ17_TRICA</name>
<dbReference type="OMA" id="HFFEESK"/>
<evidence type="ECO:0000313" key="8">
    <source>
        <dbReference type="Proteomes" id="UP000007266"/>
    </source>
</evidence>
<comment type="similarity">
    <text evidence="2">Belongs to the RNase K family.</text>
</comment>
<sequence>MAVCGPKLSLCCAVLSVWGIIQLGLMGVFFYIHSLAFADDLPAEFDEKKDTIETFYDKVDTAYTQVAYNVWIAAGLYVIVLAISVQQFRANMRNK</sequence>
<keyword evidence="3 6" id="KW-0812">Transmembrane</keyword>
<evidence type="ECO:0000256" key="4">
    <source>
        <dbReference type="ARBA" id="ARBA00022989"/>
    </source>
</evidence>
<feature type="transmembrane region" description="Helical" evidence="6">
    <location>
        <begin position="12"/>
        <end position="32"/>
    </location>
</feature>
<dbReference type="eggNOG" id="ENOG502S351">
    <property type="taxonomic scope" value="Eukaryota"/>
</dbReference>
<gene>
    <name evidence="7" type="primary">GLEAN_06752</name>
    <name evidence="7" type="ORF">TcasGA2_TC006752</name>
</gene>
<dbReference type="Proteomes" id="UP000007266">
    <property type="component" value="Linkage group 8"/>
</dbReference>
<dbReference type="InParanoid" id="D6WZ17"/>
<dbReference type="OrthoDB" id="67317at2759"/>
<dbReference type="STRING" id="7070.D6WZ17"/>
<keyword evidence="8" id="KW-1185">Reference proteome</keyword>
<feature type="transmembrane region" description="Helical" evidence="6">
    <location>
        <begin position="66"/>
        <end position="85"/>
    </location>
</feature>
<reference evidence="7 8" key="2">
    <citation type="journal article" date="2010" name="Nucleic Acids Res.">
        <title>BeetleBase in 2010: revisions to provide comprehensive genomic information for Tribolium castaneum.</title>
        <authorList>
            <person name="Kim H.S."/>
            <person name="Murphy T."/>
            <person name="Xia J."/>
            <person name="Caragea D."/>
            <person name="Park Y."/>
            <person name="Beeman R.W."/>
            <person name="Lorenzen M.D."/>
            <person name="Butcher S."/>
            <person name="Manak J.R."/>
            <person name="Brown S.J."/>
        </authorList>
    </citation>
    <scope>GENOME REANNOTATION</scope>
    <source>
        <strain evidence="7 8">Georgia GA2</strain>
    </source>
</reference>
<dbReference type="PhylomeDB" id="D6WZ17"/>
<protein>
    <submittedName>
        <fullName evidence="7">Ribonuclease kappa-like Protein</fullName>
    </submittedName>
</protein>
<keyword evidence="4 6" id="KW-1133">Transmembrane helix</keyword>
<evidence type="ECO:0000256" key="1">
    <source>
        <dbReference type="ARBA" id="ARBA00004141"/>
    </source>
</evidence>
<dbReference type="InterPro" id="IPR026770">
    <property type="entry name" value="RNase_K"/>
</dbReference>
<dbReference type="KEGG" id="tca:103314127"/>
<comment type="subcellular location">
    <subcellularLocation>
        <location evidence="1">Membrane</location>
        <topology evidence="1">Multi-pass membrane protein</topology>
    </subcellularLocation>
</comment>
<evidence type="ECO:0000256" key="5">
    <source>
        <dbReference type="ARBA" id="ARBA00023136"/>
    </source>
</evidence>
<evidence type="ECO:0000256" key="2">
    <source>
        <dbReference type="ARBA" id="ARBA00008458"/>
    </source>
</evidence>
<evidence type="ECO:0000313" key="7">
    <source>
        <dbReference type="EMBL" id="EFA09039.1"/>
    </source>
</evidence>
<organism evidence="7 8">
    <name type="scientific">Tribolium castaneum</name>
    <name type="common">Red flour beetle</name>
    <dbReference type="NCBI Taxonomy" id="7070"/>
    <lineage>
        <taxon>Eukaryota</taxon>
        <taxon>Metazoa</taxon>
        <taxon>Ecdysozoa</taxon>
        <taxon>Arthropoda</taxon>
        <taxon>Hexapoda</taxon>
        <taxon>Insecta</taxon>
        <taxon>Pterygota</taxon>
        <taxon>Neoptera</taxon>
        <taxon>Endopterygota</taxon>
        <taxon>Coleoptera</taxon>
        <taxon>Polyphaga</taxon>
        <taxon>Cucujiformia</taxon>
        <taxon>Tenebrionidae</taxon>
        <taxon>Tenebrionidae incertae sedis</taxon>
        <taxon>Tribolium</taxon>
    </lineage>
</organism>
<reference evidence="7 8" key="1">
    <citation type="journal article" date="2008" name="Nature">
        <title>The genome of the model beetle and pest Tribolium castaneum.</title>
        <authorList>
            <consortium name="Tribolium Genome Sequencing Consortium"/>
            <person name="Richards S."/>
            <person name="Gibbs R.A."/>
            <person name="Weinstock G.M."/>
            <person name="Brown S.J."/>
            <person name="Denell R."/>
            <person name="Beeman R.W."/>
            <person name="Gibbs R."/>
            <person name="Beeman R.W."/>
            <person name="Brown S.J."/>
            <person name="Bucher G."/>
            <person name="Friedrich M."/>
            <person name="Grimmelikhuijzen C.J."/>
            <person name="Klingler M."/>
            <person name="Lorenzen M."/>
            <person name="Richards S."/>
            <person name="Roth S."/>
            <person name="Schroder R."/>
            <person name="Tautz D."/>
            <person name="Zdobnov E.M."/>
            <person name="Muzny D."/>
            <person name="Gibbs R.A."/>
            <person name="Weinstock G.M."/>
            <person name="Attaway T."/>
            <person name="Bell S."/>
            <person name="Buhay C.J."/>
            <person name="Chandrabose M.N."/>
            <person name="Chavez D."/>
            <person name="Clerk-Blankenburg K.P."/>
            <person name="Cree A."/>
            <person name="Dao M."/>
            <person name="Davis C."/>
            <person name="Chacko J."/>
            <person name="Dinh H."/>
            <person name="Dugan-Rocha S."/>
            <person name="Fowler G."/>
            <person name="Garner T.T."/>
            <person name="Garnes J."/>
            <person name="Gnirke A."/>
            <person name="Hawes A."/>
            <person name="Hernandez J."/>
            <person name="Hines S."/>
            <person name="Holder M."/>
            <person name="Hume J."/>
            <person name="Jhangiani S.N."/>
            <person name="Joshi V."/>
            <person name="Khan Z.M."/>
            <person name="Jackson L."/>
            <person name="Kovar C."/>
            <person name="Kowis A."/>
            <person name="Lee S."/>
            <person name="Lewis L.R."/>
            <person name="Margolis J."/>
            <person name="Morgan M."/>
            <person name="Nazareth L.V."/>
            <person name="Nguyen N."/>
            <person name="Okwuonu G."/>
            <person name="Parker D."/>
            <person name="Richards S."/>
            <person name="Ruiz S.J."/>
            <person name="Santibanez J."/>
            <person name="Savard J."/>
            <person name="Scherer S.E."/>
            <person name="Schneider B."/>
            <person name="Sodergren E."/>
            <person name="Tautz D."/>
            <person name="Vattahil S."/>
            <person name="Villasana D."/>
            <person name="White C.S."/>
            <person name="Wright R."/>
            <person name="Park Y."/>
            <person name="Beeman R.W."/>
            <person name="Lord J."/>
            <person name="Oppert B."/>
            <person name="Lorenzen M."/>
            <person name="Brown S."/>
            <person name="Wang L."/>
            <person name="Savard J."/>
            <person name="Tautz D."/>
            <person name="Richards S."/>
            <person name="Weinstock G."/>
            <person name="Gibbs R.A."/>
            <person name="Liu Y."/>
            <person name="Worley K."/>
            <person name="Weinstock G."/>
            <person name="Elsik C.G."/>
            <person name="Reese J.T."/>
            <person name="Elhaik E."/>
            <person name="Landan G."/>
            <person name="Graur D."/>
            <person name="Arensburger P."/>
            <person name="Atkinson P."/>
            <person name="Beeman R.W."/>
            <person name="Beidler J."/>
            <person name="Brown S.J."/>
            <person name="Demuth J.P."/>
            <person name="Drury D.W."/>
            <person name="Du Y.Z."/>
            <person name="Fujiwara H."/>
            <person name="Lorenzen M."/>
            <person name="Maselli V."/>
            <person name="Osanai M."/>
            <person name="Park Y."/>
            <person name="Robertson H.M."/>
            <person name="Tu Z."/>
            <person name="Wang J.J."/>
            <person name="Wang S."/>
            <person name="Richards S."/>
            <person name="Song H."/>
            <person name="Zhang L."/>
            <person name="Sodergren E."/>
            <person name="Werner D."/>
            <person name="Stanke M."/>
            <person name="Morgenstern B."/>
            <person name="Solovyev V."/>
            <person name="Kosarev P."/>
            <person name="Brown G."/>
            <person name="Chen H.C."/>
            <person name="Ermolaeva O."/>
            <person name="Hlavina W."/>
            <person name="Kapustin Y."/>
            <person name="Kiryutin B."/>
            <person name="Kitts P."/>
            <person name="Maglott D."/>
            <person name="Pruitt K."/>
            <person name="Sapojnikov V."/>
            <person name="Souvorov A."/>
            <person name="Mackey A.J."/>
            <person name="Waterhouse R.M."/>
            <person name="Wyder S."/>
            <person name="Zdobnov E.M."/>
            <person name="Zdobnov E.M."/>
            <person name="Wyder S."/>
            <person name="Kriventseva E.V."/>
            <person name="Kadowaki T."/>
            <person name="Bork P."/>
            <person name="Aranda M."/>
            <person name="Bao R."/>
            <person name="Beermann A."/>
            <person name="Berns N."/>
            <person name="Bolognesi R."/>
            <person name="Bonneton F."/>
            <person name="Bopp D."/>
            <person name="Brown S.J."/>
            <person name="Bucher G."/>
            <person name="Butts T."/>
            <person name="Chaumot A."/>
            <person name="Denell R.E."/>
            <person name="Ferrier D.E."/>
            <person name="Friedrich M."/>
            <person name="Gordon C.M."/>
            <person name="Jindra M."/>
            <person name="Klingler M."/>
            <person name="Lan Q."/>
            <person name="Lattorff H.M."/>
            <person name="Laudet V."/>
            <person name="von Levetsow C."/>
            <person name="Liu Z."/>
            <person name="Lutz R."/>
            <person name="Lynch J.A."/>
            <person name="da Fonseca R.N."/>
            <person name="Posnien N."/>
            <person name="Reuter R."/>
            <person name="Roth S."/>
            <person name="Savard J."/>
            <person name="Schinko J.B."/>
            <person name="Schmitt C."/>
            <person name="Schoppmeier M."/>
            <person name="Schroder R."/>
            <person name="Shippy T.D."/>
            <person name="Simonnet F."/>
            <person name="Marques-Souza H."/>
            <person name="Tautz D."/>
            <person name="Tomoyasu Y."/>
            <person name="Trauner J."/>
            <person name="Van der Zee M."/>
            <person name="Vervoort M."/>
            <person name="Wittkopp N."/>
            <person name="Wimmer E.A."/>
            <person name="Yang X."/>
            <person name="Jones A.K."/>
            <person name="Sattelle D.B."/>
            <person name="Ebert P.R."/>
            <person name="Nelson D."/>
            <person name="Scott J.G."/>
            <person name="Beeman R.W."/>
            <person name="Muthukrishnan S."/>
            <person name="Kramer K.J."/>
            <person name="Arakane Y."/>
            <person name="Beeman R.W."/>
            <person name="Zhu Q."/>
            <person name="Hogenkamp D."/>
            <person name="Dixit R."/>
            <person name="Oppert B."/>
            <person name="Jiang H."/>
            <person name="Zou Z."/>
            <person name="Marshall J."/>
            <person name="Elpidina E."/>
            <person name="Vinokurov K."/>
            <person name="Oppert C."/>
            <person name="Zou Z."/>
            <person name="Evans J."/>
            <person name="Lu Z."/>
            <person name="Zhao P."/>
            <person name="Sumathipala N."/>
            <person name="Altincicek B."/>
            <person name="Vilcinskas A."/>
            <person name="Williams M."/>
            <person name="Hultmark D."/>
            <person name="Hetru C."/>
            <person name="Jiang H."/>
            <person name="Grimmelikhuijzen C.J."/>
            <person name="Hauser F."/>
            <person name="Cazzamali G."/>
            <person name="Williamson M."/>
            <person name="Park Y."/>
            <person name="Li B."/>
            <person name="Tanaka Y."/>
            <person name="Predel R."/>
            <person name="Neupert S."/>
            <person name="Schachtner J."/>
            <person name="Verleyen P."/>
            <person name="Raible F."/>
            <person name="Bork P."/>
            <person name="Friedrich M."/>
            <person name="Walden K.K."/>
            <person name="Robertson H.M."/>
            <person name="Angeli S."/>
            <person name="Foret S."/>
            <person name="Bucher G."/>
            <person name="Schuetz S."/>
            <person name="Maleszka R."/>
            <person name="Wimmer E.A."/>
            <person name="Beeman R.W."/>
            <person name="Lorenzen M."/>
            <person name="Tomoyasu Y."/>
            <person name="Miller S.C."/>
            <person name="Grossmann D."/>
            <person name="Bucher G."/>
        </authorList>
    </citation>
    <scope>NUCLEOTIDE SEQUENCE [LARGE SCALE GENOMIC DNA]</scope>
    <source>
        <strain evidence="7 8">Georgia GA2</strain>
    </source>
</reference>
<accession>D6WZ17</accession>
<evidence type="ECO:0000256" key="6">
    <source>
        <dbReference type="SAM" id="Phobius"/>
    </source>
</evidence>